<dbReference type="InterPro" id="IPR018060">
    <property type="entry name" value="HTH_AraC"/>
</dbReference>
<feature type="domain" description="HTH araC/xylS-type" evidence="1">
    <location>
        <begin position="227"/>
        <end position="317"/>
    </location>
</feature>
<reference evidence="2 3" key="1">
    <citation type="submission" date="2019-07" db="EMBL/GenBank/DDBJ databases">
        <title>Draft genome sequence of Brevibacterium aurantiacum XU54 isolated from Xinjiang China.</title>
        <authorList>
            <person name="Xu X."/>
        </authorList>
    </citation>
    <scope>NUCLEOTIDE SEQUENCE [LARGE SCALE GENOMIC DNA]</scope>
    <source>
        <strain evidence="2 3">XU54</strain>
    </source>
</reference>
<dbReference type="InterPro" id="IPR046532">
    <property type="entry name" value="DUF6597"/>
</dbReference>
<organism evidence="2 3">
    <name type="scientific">Brevibacterium aurantiacum</name>
    <dbReference type="NCBI Taxonomy" id="273384"/>
    <lineage>
        <taxon>Bacteria</taxon>
        <taxon>Bacillati</taxon>
        <taxon>Actinomycetota</taxon>
        <taxon>Actinomycetes</taxon>
        <taxon>Micrococcales</taxon>
        <taxon>Brevibacteriaceae</taxon>
        <taxon>Brevibacterium</taxon>
    </lineage>
</organism>
<comment type="caution">
    <text evidence="2">The sequence shown here is derived from an EMBL/GenBank/DDBJ whole genome shotgun (WGS) entry which is preliminary data.</text>
</comment>
<proteinExistence type="predicted"/>
<sequence length="317" mass="33685">MMRSLGTGYELSTPSTSRKTVTCRACRRADVGEGDAAAIVPSWGSLVPASLRTDGVGLGRADEFQEYRSKLKKDEHPMYTEMRIPRLRASLWTSTPDACPTSALAEVAVSVPSEPSLIVPDGCMDLIVIDSRVVVAGADSTARTFRTTPTSGAAEPVVGLRFDPGVLPQLLTTSAAELADAVTPLEAVMTAGSRVIVPELGPGVGQRQLLDIAETLTARADIDSTPLELAGLLSVREESPAPDIAEVAAQFAYSPRQLRRLSSAWFGYGPKHLSKVLRWQAARALIDAGSTRTAAATATGYADAAHLWRDEKSLLGR</sequence>
<dbReference type="Pfam" id="PF20240">
    <property type="entry name" value="DUF6597"/>
    <property type="match status" value="1"/>
</dbReference>
<dbReference type="Pfam" id="PF12833">
    <property type="entry name" value="HTH_18"/>
    <property type="match status" value="1"/>
</dbReference>
<name>A0A556CC30_BREAU</name>
<dbReference type="GO" id="GO:0043565">
    <property type="term" value="F:sequence-specific DNA binding"/>
    <property type="evidence" value="ECO:0007669"/>
    <property type="project" value="InterPro"/>
</dbReference>
<dbReference type="Gene3D" id="1.10.10.60">
    <property type="entry name" value="Homeodomain-like"/>
    <property type="match status" value="1"/>
</dbReference>
<evidence type="ECO:0000313" key="2">
    <source>
        <dbReference type="EMBL" id="TSI15015.1"/>
    </source>
</evidence>
<accession>A0A556CC30</accession>
<dbReference type="GO" id="GO:0003700">
    <property type="term" value="F:DNA-binding transcription factor activity"/>
    <property type="evidence" value="ECO:0007669"/>
    <property type="project" value="InterPro"/>
</dbReference>
<keyword evidence="3" id="KW-1185">Reference proteome</keyword>
<gene>
    <name evidence="2" type="ORF">FO013_13365</name>
</gene>
<dbReference type="PROSITE" id="PS01124">
    <property type="entry name" value="HTH_ARAC_FAMILY_2"/>
    <property type="match status" value="1"/>
</dbReference>
<dbReference type="Proteomes" id="UP000316406">
    <property type="component" value="Unassembled WGS sequence"/>
</dbReference>
<dbReference type="EMBL" id="VLTK01000007">
    <property type="protein sequence ID" value="TSI15015.1"/>
    <property type="molecule type" value="Genomic_DNA"/>
</dbReference>
<dbReference type="SMART" id="SM00342">
    <property type="entry name" value="HTH_ARAC"/>
    <property type="match status" value="1"/>
</dbReference>
<evidence type="ECO:0000259" key="1">
    <source>
        <dbReference type="PROSITE" id="PS01124"/>
    </source>
</evidence>
<protein>
    <submittedName>
        <fullName evidence="2">Helix-turn-helix domain-containing protein</fullName>
    </submittedName>
</protein>
<evidence type="ECO:0000313" key="3">
    <source>
        <dbReference type="Proteomes" id="UP000316406"/>
    </source>
</evidence>
<dbReference type="AlphaFoldDB" id="A0A556CC30"/>
<dbReference type="OrthoDB" id="9815799at2"/>